<proteinExistence type="predicted"/>
<dbReference type="EMBL" id="BK014973">
    <property type="protein sequence ID" value="DAD85108.1"/>
    <property type="molecule type" value="Genomic_DNA"/>
</dbReference>
<sequence length="116" mass="13213">MAVNEYGAELDRNGYVPSIVQEDADECCAICYANGSKDPLNRHEIFGGAYRRKSKRLGLWVSLCHDRCHQNGPNSVHQSAEANRALKVRGQRAAMERYGWSKEDFIREFGKSYLED</sequence>
<name>A0A8S5MS98_9CAUD</name>
<organism evidence="1">
    <name type="scientific">Myoviridae sp. ctbWL16</name>
    <dbReference type="NCBI Taxonomy" id="2826668"/>
    <lineage>
        <taxon>Viruses</taxon>
        <taxon>Duplodnaviria</taxon>
        <taxon>Heunggongvirae</taxon>
        <taxon>Uroviricota</taxon>
        <taxon>Caudoviricetes</taxon>
    </lineage>
</organism>
<evidence type="ECO:0000313" key="1">
    <source>
        <dbReference type="EMBL" id="DAD85108.1"/>
    </source>
</evidence>
<protein>
    <submittedName>
        <fullName evidence="1">Recombination enhancement, RecA-dependent nuclease</fullName>
    </submittedName>
</protein>
<reference evidence="1" key="1">
    <citation type="journal article" date="2021" name="Proc. Natl. Acad. Sci. U.S.A.">
        <title>A Catalog of Tens of Thousands of Viruses from Human Metagenomes Reveals Hidden Associations with Chronic Diseases.</title>
        <authorList>
            <person name="Tisza M.J."/>
            <person name="Buck C.B."/>
        </authorList>
    </citation>
    <scope>NUCLEOTIDE SEQUENCE</scope>
    <source>
        <strain evidence="1">CtbWL16</strain>
    </source>
</reference>
<accession>A0A8S5MS98</accession>